<protein>
    <recommendedName>
        <fullName evidence="4">Portal protein</fullName>
    </recommendedName>
</protein>
<keyword evidence="3" id="KW-1185">Reference proteome</keyword>
<dbReference type="Proteomes" id="UP001163735">
    <property type="component" value="Segment"/>
</dbReference>
<sequence length="721" mass="81206">MSYDASKVTGNVELTDDQLSELQHQVGIYYNYAVGYQQGELGVRARIGWDYYYGHLPEPITQGSSNYVDRTVFETVNGVLQELVSVFTSDESAVRFSPIDTQDAYGAIASTKMVNKVLLRDNPGYNVLHDAFKECLVTRNSFVKRYWGTDKQTFTETFEDFTKEELDVYLSQIDGEIISFTSEEIIAVGKDNQAEGAMAPQGEGLSGKYFGEVTYEKINEGVKVEFVPFEFLLVEPTATTLKDSNYIAQRARKSKDELIEMGFNDEIVVGLNPASSDIEAGVVANARINNLSPLNVSDVLSTGDEKADKLWLHENYIKTSVLGHLEILQVFTLHNQIIEVNRVNEFPFETFTPLPIPGSIWGESIVDITKDIQDLKTTLIRGYIDNIMNANFRRYKAISGQYDRQSLLNNRPGGVVEMKQLDAVVPFDYHQLPSGIDGLLGMIDMTKEQRTGVTRLGQGLDPNVFKNDNSTATVNTMLSASQNRLRMIARNIAHKGIMELMASIHELIRQNGKDPILIDTAQGPVEINPRTLPKRDKLVVSVAIGDSERKERAANLQAVMMMFNSVPQMTQFFQPQNAYFLATQTMEAMGIYDVENFITPPAQIPPPQPSPAEQIQLAMLQEQLKGLQVNNQKVVSDVQNETAKMDFEQMKAADDVQIRREESMSKQDQLADQMNMELRRLQLEMERIQVERERLELKRQELNLEASIEINQDRAVGLGKS</sequence>
<evidence type="ECO:0000313" key="2">
    <source>
        <dbReference type="EMBL" id="UZV39618.1"/>
    </source>
</evidence>
<reference evidence="2" key="1">
    <citation type="submission" date="2022-09" db="EMBL/GenBank/DDBJ databases">
        <authorList>
            <person name="Cebeci A."/>
            <person name="Ture M."/>
            <person name="Alemdag M."/>
            <person name="Altinok I."/>
        </authorList>
    </citation>
    <scope>NUCLEOTIDE SEQUENCE</scope>
</reference>
<keyword evidence="1" id="KW-0175">Coiled coil</keyword>
<organism evidence="2 3">
    <name type="scientific">Aeromonas phage APT65</name>
    <dbReference type="NCBI Taxonomy" id="2982914"/>
    <lineage>
        <taxon>Viruses</taxon>
        <taxon>Duplodnaviria</taxon>
        <taxon>Heunggongvirae</taxon>
        <taxon>Uroviricota</taxon>
        <taxon>Caudoviricetes</taxon>
        <taxon>Aquaneticvirus</taxon>
        <taxon>Aquaneticvirus ApT65</taxon>
    </lineage>
</organism>
<dbReference type="Pfam" id="PF23899">
    <property type="entry name" value="SU10_portal"/>
    <property type="match status" value="1"/>
</dbReference>
<proteinExistence type="predicted"/>
<evidence type="ECO:0000256" key="1">
    <source>
        <dbReference type="SAM" id="Coils"/>
    </source>
</evidence>
<name>A0A9E8K4J3_9CAUD</name>
<feature type="coiled-coil region" evidence="1">
    <location>
        <begin position="664"/>
        <end position="712"/>
    </location>
</feature>
<dbReference type="InterPro" id="IPR056909">
    <property type="entry name" value="SU10_portal"/>
</dbReference>
<evidence type="ECO:0008006" key="4">
    <source>
        <dbReference type="Google" id="ProtNLM"/>
    </source>
</evidence>
<accession>A0A9E8K4J3</accession>
<dbReference type="EMBL" id="OP491958">
    <property type="protein sequence ID" value="UZV39618.1"/>
    <property type="molecule type" value="Genomic_DNA"/>
</dbReference>
<gene>
    <name evidence="2" type="ORF">APT65_00003</name>
</gene>
<evidence type="ECO:0000313" key="3">
    <source>
        <dbReference type="Proteomes" id="UP001163735"/>
    </source>
</evidence>